<feature type="domain" description="DUF6265" evidence="1">
    <location>
        <begin position="38"/>
        <end position="143"/>
    </location>
</feature>
<dbReference type="Proteomes" id="UP001597526">
    <property type="component" value="Unassembled WGS sequence"/>
</dbReference>
<evidence type="ECO:0000313" key="3">
    <source>
        <dbReference type="Proteomes" id="UP001597526"/>
    </source>
</evidence>
<evidence type="ECO:0000259" key="1">
    <source>
        <dbReference type="Pfam" id="PF19780"/>
    </source>
</evidence>
<dbReference type="Pfam" id="PF19780">
    <property type="entry name" value="DUF6265"/>
    <property type="match status" value="1"/>
</dbReference>
<gene>
    <name evidence="2" type="ORF">ACFSQJ_18070</name>
</gene>
<protein>
    <submittedName>
        <fullName evidence="2">DUF6265 family protein</fullName>
    </submittedName>
</protein>
<dbReference type="InterPro" id="IPR046232">
    <property type="entry name" value="DUF6265"/>
</dbReference>
<name>A0ABW5N108_9FLAO</name>
<comment type="caution">
    <text evidence="2">The sequence shown here is derived from an EMBL/GenBank/DDBJ whole genome shotgun (WGS) entry which is preliminary data.</text>
</comment>
<dbReference type="EMBL" id="JBHULB010000082">
    <property type="protein sequence ID" value="MFD2588838.1"/>
    <property type="molecule type" value="Genomic_DNA"/>
</dbReference>
<keyword evidence="3" id="KW-1185">Reference proteome</keyword>
<dbReference type="RefSeq" id="WP_377768303.1">
    <property type="nucleotide sequence ID" value="NZ_JBHULB010000082.1"/>
</dbReference>
<sequence length="162" mass="18702">MRVLLFLLAISFASTYGQNTLQLPKGQESTEAKITLVSWMEGHWKGMAFGGTTEEIWSPASGGSMMFVFRQMLDDKVNFYEVGHIRELNNSLIFELKHFDTNLHGWEEKDEVQQFRFIKADSNRVYFDGFTFENVSPEEMNIYGLIGNDDGTKSEIVFNYKK</sequence>
<evidence type="ECO:0000313" key="2">
    <source>
        <dbReference type="EMBL" id="MFD2588838.1"/>
    </source>
</evidence>
<proteinExistence type="predicted"/>
<organism evidence="2 3">
    <name type="scientific">Croceitalea marina</name>
    <dbReference type="NCBI Taxonomy" id="1775166"/>
    <lineage>
        <taxon>Bacteria</taxon>
        <taxon>Pseudomonadati</taxon>
        <taxon>Bacteroidota</taxon>
        <taxon>Flavobacteriia</taxon>
        <taxon>Flavobacteriales</taxon>
        <taxon>Flavobacteriaceae</taxon>
        <taxon>Croceitalea</taxon>
    </lineage>
</organism>
<reference evidence="3" key="1">
    <citation type="journal article" date="2019" name="Int. J. Syst. Evol. Microbiol.">
        <title>The Global Catalogue of Microorganisms (GCM) 10K type strain sequencing project: providing services to taxonomists for standard genome sequencing and annotation.</title>
        <authorList>
            <consortium name="The Broad Institute Genomics Platform"/>
            <consortium name="The Broad Institute Genome Sequencing Center for Infectious Disease"/>
            <person name="Wu L."/>
            <person name="Ma J."/>
        </authorList>
    </citation>
    <scope>NUCLEOTIDE SEQUENCE [LARGE SCALE GENOMIC DNA]</scope>
    <source>
        <strain evidence="3">KCTC 52368</strain>
    </source>
</reference>
<accession>A0ABW5N108</accession>